<name>A0A4R3KTZ2_9FIRM</name>
<dbReference type="Pfam" id="PF09012">
    <property type="entry name" value="FeoC"/>
    <property type="match status" value="1"/>
</dbReference>
<evidence type="ECO:0000313" key="3">
    <source>
        <dbReference type="Proteomes" id="UP000294567"/>
    </source>
</evidence>
<organism evidence="2 3">
    <name type="scientific">Keratinibaculum paraultunense</name>
    <dbReference type="NCBI Taxonomy" id="1278232"/>
    <lineage>
        <taxon>Bacteria</taxon>
        <taxon>Bacillati</taxon>
        <taxon>Bacillota</taxon>
        <taxon>Tissierellia</taxon>
        <taxon>Tissierellales</taxon>
        <taxon>Tepidimicrobiaceae</taxon>
        <taxon>Keratinibaculum</taxon>
    </lineage>
</organism>
<dbReference type="EMBL" id="SMAE01000007">
    <property type="protein sequence ID" value="TCS88705.1"/>
    <property type="molecule type" value="Genomic_DNA"/>
</dbReference>
<dbReference type="Proteomes" id="UP000294567">
    <property type="component" value="Unassembled WGS sequence"/>
</dbReference>
<evidence type="ECO:0000313" key="2">
    <source>
        <dbReference type="EMBL" id="TCS88705.1"/>
    </source>
</evidence>
<protein>
    <submittedName>
        <fullName evidence="2">FeoC-like transcriptional regulator</fullName>
    </submittedName>
</protein>
<dbReference type="InterPro" id="IPR036388">
    <property type="entry name" value="WH-like_DNA-bd_sf"/>
</dbReference>
<proteinExistence type="predicted"/>
<reference evidence="2 3" key="1">
    <citation type="submission" date="2019-03" db="EMBL/GenBank/DDBJ databases">
        <title>Genomic Encyclopedia of Type Strains, Phase IV (KMG-IV): sequencing the most valuable type-strain genomes for metagenomic binning, comparative biology and taxonomic classification.</title>
        <authorList>
            <person name="Goeker M."/>
        </authorList>
    </citation>
    <scope>NUCLEOTIDE SEQUENCE [LARGE SCALE GENOMIC DNA]</scope>
    <source>
        <strain evidence="2 3">DSM 26752</strain>
    </source>
</reference>
<dbReference type="AlphaFoldDB" id="A0A4R3KTZ2"/>
<dbReference type="SUPFAM" id="SSF46785">
    <property type="entry name" value="Winged helix' DNA-binding domain"/>
    <property type="match status" value="1"/>
</dbReference>
<feature type="domain" description="Transcriptional regulator HTH-type FeoC" evidence="1">
    <location>
        <begin position="2"/>
        <end position="64"/>
    </location>
</feature>
<accession>A0A4R3KTZ2</accession>
<dbReference type="RefSeq" id="WP_132027733.1">
    <property type="nucleotide sequence ID" value="NZ_CP068564.1"/>
</dbReference>
<sequence>MLKKVLKEIYNSKYISKRNIAHKLNISEELVEEALIQLDRMGYIKKNDNINNCNISCNKCPYANHCNKVPLKTITITEKGKKLLKLNDGEII</sequence>
<evidence type="ECO:0000259" key="1">
    <source>
        <dbReference type="Pfam" id="PF09012"/>
    </source>
</evidence>
<dbReference type="InterPro" id="IPR036390">
    <property type="entry name" value="WH_DNA-bd_sf"/>
</dbReference>
<dbReference type="Gene3D" id="1.10.10.10">
    <property type="entry name" value="Winged helix-like DNA-binding domain superfamily/Winged helix DNA-binding domain"/>
    <property type="match status" value="1"/>
</dbReference>
<comment type="caution">
    <text evidence="2">The sequence shown here is derived from an EMBL/GenBank/DDBJ whole genome shotgun (WGS) entry which is preliminary data.</text>
</comment>
<dbReference type="OrthoDB" id="1707626at2"/>
<dbReference type="InterPro" id="IPR015102">
    <property type="entry name" value="Tscrpt_reg_HTH_FeoC"/>
</dbReference>
<gene>
    <name evidence="2" type="ORF">EDD65_10758</name>
</gene>
<keyword evidence="3" id="KW-1185">Reference proteome</keyword>